<reference evidence="1" key="1">
    <citation type="journal article" date="2021" name="Proc. Natl. Acad. Sci. U.S.A.">
        <title>A Catalog of Tens of Thousands of Viruses from Human Metagenomes Reveals Hidden Associations with Chronic Diseases.</title>
        <authorList>
            <person name="Tisza M.J."/>
            <person name="Buck C.B."/>
        </authorList>
    </citation>
    <scope>NUCLEOTIDE SEQUENCE</scope>
    <source>
        <strain evidence="1">CtLfk13</strain>
    </source>
</reference>
<name>A0A8S5N168_9CAUD</name>
<accession>A0A8S5N168</accession>
<proteinExistence type="predicted"/>
<organism evidence="1">
    <name type="scientific">Siphoviridae sp. ctLfk13</name>
    <dbReference type="NCBI Taxonomy" id="2826251"/>
    <lineage>
        <taxon>Viruses</taxon>
        <taxon>Duplodnaviria</taxon>
        <taxon>Heunggongvirae</taxon>
        <taxon>Uroviricota</taxon>
        <taxon>Caudoviricetes</taxon>
    </lineage>
</organism>
<dbReference type="EMBL" id="BK015040">
    <property type="protein sequence ID" value="DAD88405.1"/>
    <property type="molecule type" value="Genomic_DNA"/>
</dbReference>
<sequence>MSSRIPIVVVFLCGDGLLGPSRWFVVGDYCLVAHPSVRVRFAVELSQCCAGRVVIAPRFHIAGDTFHLATLTCPNALAQVTTRLSIGRVFTCELCGMPRNAARFLDVPRISLECVCHVN</sequence>
<evidence type="ECO:0000313" key="1">
    <source>
        <dbReference type="EMBL" id="DAD88405.1"/>
    </source>
</evidence>
<protein>
    <submittedName>
        <fullName evidence="1">Uncharacterized protein</fullName>
    </submittedName>
</protein>